<gene>
    <name evidence="3" type="ORF">FCE95_08850</name>
</gene>
<evidence type="ECO:0000313" key="4">
    <source>
        <dbReference type="Proteomes" id="UP000308707"/>
    </source>
</evidence>
<dbReference type="CDD" id="cd09111">
    <property type="entry name" value="PLDc_ymdC_like_1"/>
    <property type="match status" value="1"/>
</dbReference>
<evidence type="ECO:0000259" key="2">
    <source>
        <dbReference type="PROSITE" id="PS50035"/>
    </source>
</evidence>
<dbReference type="PROSITE" id="PS50035">
    <property type="entry name" value="PLD"/>
    <property type="match status" value="2"/>
</dbReference>
<dbReference type="AlphaFoldDB" id="A0A4U5JX69"/>
<sequence length="634" mass="69792">MSQSQRERATLIATQARSTVIDCAAADRCAQPSPLHELGEKALLESGPDAPRHYALILDRGPQALLARINLLRSARAKIDLQTYIFDEDDAGRLVLDELLAAARRGVRVRVLVDQLSALKSVDTLAALAGAHANFQIRIYNPVLNRARISYPQYLIAGLCCFRRLNQRMHSKLLLIDDEVGITGGRNYQDDYYDWNPSYNFRDRDVLVAGPVAREMAANFEAFWGAFRTKPVEQLGDVGKRLLRQGVPALPSPHYEQPQRAQAMSQNASDAALVERELASQAMRVAGVDFVADLPQKHRRDPKRAEAAKLTTPGLNQLIASAREEVLLQTPYLVLSKPAQQLFRQLHEGPNPPRIVISTNSLAATDSFITYALSYKYKRRYLRDFGFQIYELKPFPLTAPIDLTATGADLPKDVAPLLLPGQAVPSPSPQPMGLSGSGGSGRALRGADASRAPLERESFVGRYFGSGANRPVPLKSAGVRIGLHAKSMVIDHRIGVVGTHNFDPRGDRYNTESAVVIEDDAFAQALAASIRGDIAPENSWVIARRDKPPVFSGLEYSLAKISEHLPLFDLWPVRYATSYEFKPGPNCPLPLPPDAPGFRDCYEPVGDYPEVDLGFKWLSTRIFTAFGAGLAPIL</sequence>
<evidence type="ECO:0000313" key="3">
    <source>
        <dbReference type="EMBL" id="TKR31109.1"/>
    </source>
</evidence>
<evidence type="ECO:0000256" key="1">
    <source>
        <dbReference type="SAM" id="MobiDB-lite"/>
    </source>
</evidence>
<dbReference type="PANTHER" id="PTHR21248">
    <property type="entry name" value="CARDIOLIPIN SYNTHASE"/>
    <property type="match status" value="1"/>
</dbReference>
<protein>
    <submittedName>
        <fullName evidence="3">Phospholipase D family protein</fullName>
    </submittedName>
</protein>
<feature type="domain" description="PLD phosphodiesterase" evidence="2">
    <location>
        <begin position="165"/>
        <end position="192"/>
    </location>
</feature>
<feature type="region of interest" description="Disordered" evidence="1">
    <location>
        <begin position="425"/>
        <end position="450"/>
    </location>
</feature>
<name>A0A4U5JX69_9GAMM</name>
<dbReference type="GO" id="GO:0030572">
    <property type="term" value="F:phosphatidyltransferase activity"/>
    <property type="evidence" value="ECO:0007669"/>
    <property type="project" value="UniProtKB-ARBA"/>
</dbReference>
<dbReference type="Pfam" id="PF13091">
    <property type="entry name" value="PLDc_2"/>
    <property type="match status" value="2"/>
</dbReference>
<accession>A0A4U5JX69</accession>
<keyword evidence="4" id="KW-1185">Reference proteome</keyword>
<dbReference type="GO" id="GO:0032049">
    <property type="term" value="P:cardiolipin biosynthetic process"/>
    <property type="evidence" value="ECO:0007669"/>
    <property type="project" value="UniProtKB-ARBA"/>
</dbReference>
<dbReference type="OrthoDB" id="9814092at2"/>
<reference evidence="3 4" key="1">
    <citation type="submission" date="2019-04" db="EMBL/GenBank/DDBJ databases">
        <title>Reference strain of H23.</title>
        <authorList>
            <person name="Luo X."/>
        </authorList>
    </citation>
    <scope>NUCLEOTIDE SEQUENCE [LARGE SCALE GENOMIC DNA]</scope>
    <source>
        <strain evidence="3 4">H23</strain>
    </source>
</reference>
<dbReference type="Proteomes" id="UP000308707">
    <property type="component" value="Unassembled WGS sequence"/>
</dbReference>
<dbReference type="RefSeq" id="WP_137267538.1">
    <property type="nucleotide sequence ID" value="NZ_SZUA01000002.1"/>
</dbReference>
<proteinExistence type="predicted"/>
<dbReference type="SUPFAM" id="SSF56024">
    <property type="entry name" value="Phospholipase D/nuclease"/>
    <property type="match status" value="2"/>
</dbReference>
<dbReference type="Gene3D" id="3.30.870.10">
    <property type="entry name" value="Endonuclease Chain A"/>
    <property type="match status" value="3"/>
</dbReference>
<dbReference type="SMART" id="SM00155">
    <property type="entry name" value="PLDc"/>
    <property type="match status" value="2"/>
</dbReference>
<dbReference type="InterPro" id="IPR001736">
    <property type="entry name" value="PLipase_D/transphosphatidylase"/>
</dbReference>
<comment type="caution">
    <text evidence="3">The sequence shown here is derived from an EMBL/GenBank/DDBJ whole genome shotgun (WGS) entry which is preliminary data.</text>
</comment>
<dbReference type="PANTHER" id="PTHR21248:SF12">
    <property type="entry name" value="CARDIOLIPIN SYNTHASE C"/>
    <property type="match status" value="1"/>
</dbReference>
<organism evidence="3 4">
    <name type="scientific">Luteimonas gilva</name>
    <dbReference type="NCBI Taxonomy" id="2572684"/>
    <lineage>
        <taxon>Bacteria</taxon>
        <taxon>Pseudomonadati</taxon>
        <taxon>Pseudomonadota</taxon>
        <taxon>Gammaproteobacteria</taxon>
        <taxon>Lysobacterales</taxon>
        <taxon>Lysobacteraceae</taxon>
        <taxon>Luteimonas</taxon>
    </lineage>
</organism>
<dbReference type="CDD" id="cd09113">
    <property type="entry name" value="PLDc_ymdC_like_2"/>
    <property type="match status" value="1"/>
</dbReference>
<dbReference type="EMBL" id="SZUA01000002">
    <property type="protein sequence ID" value="TKR31109.1"/>
    <property type="molecule type" value="Genomic_DNA"/>
</dbReference>
<dbReference type="InterPro" id="IPR025202">
    <property type="entry name" value="PLD-like_dom"/>
</dbReference>
<feature type="domain" description="PLD phosphodiesterase" evidence="2">
    <location>
        <begin position="479"/>
        <end position="506"/>
    </location>
</feature>